<dbReference type="Proteomes" id="UP000559404">
    <property type="component" value="Unassembled WGS sequence"/>
</dbReference>
<reference evidence="3 4" key="2">
    <citation type="submission" date="2020-08" db="EMBL/GenBank/DDBJ databases">
        <title>Stappia taiwanensis sp. nov., isolated from a coastal thermal spring.</title>
        <authorList>
            <person name="Kampfer P."/>
        </authorList>
    </citation>
    <scope>NUCLEOTIDE SEQUENCE [LARGE SCALE GENOMIC DNA]</scope>
    <source>
        <strain evidence="3 4">DSM 23284</strain>
    </source>
</reference>
<evidence type="ECO:0000313" key="4">
    <source>
        <dbReference type="Proteomes" id="UP000559404"/>
    </source>
</evidence>
<dbReference type="GO" id="GO:0016020">
    <property type="term" value="C:membrane"/>
    <property type="evidence" value="ECO:0007669"/>
    <property type="project" value="InterPro"/>
</dbReference>
<dbReference type="RefSeq" id="WP_181759921.1">
    <property type="nucleotide sequence ID" value="NZ_BMCR01000005.1"/>
</dbReference>
<dbReference type="PANTHER" id="PTHR22911:SF79">
    <property type="entry name" value="MOBA-LIKE NTP TRANSFERASE DOMAIN-CONTAINING PROTEIN"/>
    <property type="match status" value="1"/>
</dbReference>
<sequence length="313" mass="32543">MLTSHQNFRAYAMLVTGGVCLGMSPVVVKALPISADLSAFYRVAFSAPLFMLWALWDRPNAARCAEAGEGEPAAPAAAKRMLYMLYGLAALLFAADLVAMHVAIRLTNASIATLFTNCAPFFVGVYGILGLTDRPKRAFWQALPVALVGATLLVGVSALTSGGDLWGDAIALLAGAFYAAYLVTVRQLKLAGASSVSIMVIVTAGSALCLLPLVFLGGGFVSASLPTWGLIAVLVLIGQVAGQGLVTGALKHLPVTSSSIVLLIQPVVAAPLSWIFLSETLSLLQITGMGLVLFSIAVVVRPQRREVAAEAAS</sequence>
<gene>
    <name evidence="3" type="ORF">H1W37_08710</name>
</gene>
<feature type="transmembrane region" description="Helical" evidence="1">
    <location>
        <begin position="227"/>
        <end position="248"/>
    </location>
</feature>
<proteinExistence type="predicted"/>
<keyword evidence="1" id="KW-1133">Transmembrane helix</keyword>
<feature type="transmembrane region" description="Helical" evidence="1">
    <location>
        <begin position="260"/>
        <end position="277"/>
    </location>
</feature>
<name>A0A838XSU3_9HYPH</name>
<feature type="domain" description="EamA" evidence="2">
    <location>
        <begin position="10"/>
        <end position="154"/>
    </location>
</feature>
<protein>
    <submittedName>
        <fullName evidence="3">DMT family transporter</fullName>
    </submittedName>
</protein>
<accession>A0A838XSU3</accession>
<feature type="domain" description="EamA" evidence="2">
    <location>
        <begin position="166"/>
        <end position="300"/>
    </location>
</feature>
<organism evidence="3 4">
    <name type="scientific">Stappia taiwanensis</name>
    <dbReference type="NCBI Taxonomy" id="992267"/>
    <lineage>
        <taxon>Bacteria</taxon>
        <taxon>Pseudomonadati</taxon>
        <taxon>Pseudomonadota</taxon>
        <taxon>Alphaproteobacteria</taxon>
        <taxon>Hyphomicrobiales</taxon>
        <taxon>Stappiaceae</taxon>
        <taxon>Stappia</taxon>
    </lineage>
</organism>
<keyword evidence="1" id="KW-0472">Membrane</keyword>
<dbReference type="Pfam" id="PF00892">
    <property type="entry name" value="EamA"/>
    <property type="match status" value="2"/>
</dbReference>
<evidence type="ECO:0000259" key="2">
    <source>
        <dbReference type="Pfam" id="PF00892"/>
    </source>
</evidence>
<keyword evidence="1" id="KW-0812">Transmembrane</keyword>
<dbReference type="AlphaFoldDB" id="A0A838XSU3"/>
<dbReference type="EMBL" id="JACEON010000006">
    <property type="protein sequence ID" value="MBA4611728.1"/>
    <property type="molecule type" value="Genomic_DNA"/>
</dbReference>
<feature type="transmembrane region" description="Helical" evidence="1">
    <location>
        <begin position="110"/>
        <end position="131"/>
    </location>
</feature>
<feature type="transmembrane region" description="Helical" evidence="1">
    <location>
        <begin position="165"/>
        <end position="184"/>
    </location>
</feature>
<feature type="transmembrane region" description="Helical" evidence="1">
    <location>
        <begin position="12"/>
        <end position="33"/>
    </location>
</feature>
<feature type="transmembrane region" description="Helical" evidence="1">
    <location>
        <begin position="39"/>
        <end position="56"/>
    </location>
</feature>
<comment type="caution">
    <text evidence="3">The sequence shown here is derived from an EMBL/GenBank/DDBJ whole genome shotgun (WGS) entry which is preliminary data.</text>
</comment>
<dbReference type="SUPFAM" id="SSF103481">
    <property type="entry name" value="Multidrug resistance efflux transporter EmrE"/>
    <property type="match status" value="2"/>
</dbReference>
<feature type="transmembrane region" description="Helical" evidence="1">
    <location>
        <begin position="83"/>
        <end position="104"/>
    </location>
</feature>
<feature type="transmembrane region" description="Helical" evidence="1">
    <location>
        <begin position="138"/>
        <end position="159"/>
    </location>
</feature>
<reference evidence="3 4" key="1">
    <citation type="submission" date="2020-07" db="EMBL/GenBank/DDBJ databases">
        <authorList>
            <person name="Li M."/>
        </authorList>
    </citation>
    <scope>NUCLEOTIDE SEQUENCE [LARGE SCALE GENOMIC DNA]</scope>
    <source>
        <strain evidence="3 4">DSM 23284</strain>
    </source>
</reference>
<dbReference type="InterPro" id="IPR000620">
    <property type="entry name" value="EamA_dom"/>
</dbReference>
<feature type="transmembrane region" description="Helical" evidence="1">
    <location>
        <begin position="283"/>
        <end position="300"/>
    </location>
</feature>
<dbReference type="PANTHER" id="PTHR22911">
    <property type="entry name" value="ACYL-MALONYL CONDENSING ENZYME-RELATED"/>
    <property type="match status" value="1"/>
</dbReference>
<evidence type="ECO:0000256" key="1">
    <source>
        <dbReference type="SAM" id="Phobius"/>
    </source>
</evidence>
<keyword evidence="4" id="KW-1185">Reference proteome</keyword>
<feature type="transmembrane region" description="Helical" evidence="1">
    <location>
        <begin position="196"/>
        <end position="221"/>
    </location>
</feature>
<dbReference type="InterPro" id="IPR037185">
    <property type="entry name" value="EmrE-like"/>
</dbReference>
<evidence type="ECO:0000313" key="3">
    <source>
        <dbReference type="EMBL" id="MBA4611728.1"/>
    </source>
</evidence>